<accession>A0AAD9NYW0</accession>
<gene>
    <name evidence="1" type="ORF">NP493_247g03016</name>
</gene>
<comment type="caution">
    <text evidence="1">The sequence shown here is derived from an EMBL/GenBank/DDBJ whole genome shotgun (WGS) entry which is preliminary data.</text>
</comment>
<evidence type="ECO:0000313" key="1">
    <source>
        <dbReference type="EMBL" id="KAK2185039.1"/>
    </source>
</evidence>
<proteinExistence type="predicted"/>
<dbReference type="Proteomes" id="UP001209878">
    <property type="component" value="Unassembled WGS sequence"/>
</dbReference>
<organism evidence="1 2">
    <name type="scientific">Ridgeia piscesae</name>
    <name type="common">Tubeworm</name>
    <dbReference type="NCBI Taxonomy" id="27915"/>
    <lineage>
        <taxon>Eukaryota</taxon>
        <taxon>Metazoa</taxon>
        <taxon>Spiralia</taxon>
        <taxon>Lophotrochozoa</taxon>
        <taxon>Annelida</taxon>
        <taxon>Polychaeta</taxon>
        <taxon>Sedentaria</taxon>
        <taxon>Canalipalpata</taxon>
        <taxon>Sabellida</taxon>
        <taxon>Siboglinidae</taxon>
        <taxon>Ridgeia</taxon>
    </lineage>
</organism>
<evidence type="ECO:0000313" key="2">
    <source>
        <dbReference type="Proteomes" id="UP001209878"/>
    </source>
</evidence>
<dbReference type="EMBL" id="JAODUO010000246">
    <property type="protein sequence ID" value="KAK2185039.1"/>
    <property type="molecule type" value="Genomic_DNA"/>
</dbReference>
<dbReference type="AlphaFoldDB" id="A0AAD9NYW0"/>
<reference evidence="1" key="1">
    <citation type="journal article" date="2023" name="Mol. Biol. Evol.">
        <title>Third-Generation Sequencing Reveals the Adaptive Role of the Epigenome in Three Deep-Sea Polychaetes.</title>
        <authorList>
            <person name="Perez M."/>
            <person name="Aroh O."/>
            <person name="Sun Y."/>
            <person name="Lan Y."/>
            <person name="Juniper S.K."/>
            <person name="Young C.R."/>
            <person name="Angers B."/>
            <person name="Qian P.Y."/>
        </authorList>
    </citation>
    <scope>NUCLEOTIDE SEQUENCE</scope>
    <source>
        <strain evidence="1">R07B-5</strain>
    </source>
</reference>
<keyword evidence="2" id="KW-1185">Reference proteome</keyword>
<name>A0AAD9NYW0_RIDPI</name>
<protein>
    <submittedName>
        <fullName evidence="1">Uncharacterized protein</fullName>
    </submittedName>
</protein>
<sequence length="158" mass="17436">MPVLVQVLGQHWANTLRQYWPNAEPLLPQHWANTACRYWASTGPIHCPSTGPMLDQHWPNTGAVPYAGIGPIHSRCATYALGQCRLYRPASIGPVLAQYIAPALAQCWTSIGPTLGQYHMPALARFTAAVQRMHWANAVYTGLPVLAQYWPNTVMFAG</sequence>